<feature type="compositionally biased region" description="Gly residues" evidence="1">
    <location>
        <begin position="393"/>
        <end position="402"/>
    </location>
</feature>
<dbReference type="AlphaFoldDB" id="A0A5N5HTN8"/>
<comment type="caution">
    <text evidence="3">The sequence shown here is derived from an EMBL/GenBank/DDBJ whole genome shotgun (WGS) entry which is preliminary data.</text>
</comment>
<dbReference type="OrthoDB" id="1164643at2759"/>
<reference evidence="3 4" key="1">
    <citation type="submission" date="2019-09" db="EMBL/GenBank/DDBJ databases">
        <authorList>
            <person name="Ou C."/>
        </authorList>
    </citation>
    <scope>NUCLEOTIDE SEQUENCE [LARGE SCALE GENOMIC DNA]</scope>
    <source>
        <strain evidence="3">S2</strain>
        <tissue evidence="3">Leaf</tissue>
    </source>
</reference>
<evidence type="ECO:0000256" key="1">
    <source>
        <dbReference type="SAM" id="MobiDB-lite"/>
    </source>
</evidence>
<evidence type="ECO:0000259" key="2">
    <source>
        <dbReference type="Pfam" id="PF00646"/>
    </source>
</evidence>
<dbReference type="PANTHER" id="PTHR44259:SF114">
    <property type="entry name" value="OS06G0707300 PROTEIN"/>
    <property type="match status" value="1"/>
</dbReference>
<dbReference type="PANTHER" id="PTHR44259">
    <property type="entry name" value="OS07G0183000 PROTEIN-RELATED"/>
    <property type="match status" value="1"/>
</dbReference>
<dbReference type="Pfam" id="PF00646">
    <property type="entry name" value="F-box"/>
    <property type="match status" value="1"/>
</dbReference>
<feature type="region of interest" description="Disordered" evidence="1">
    <location>
        <begin position="375"/>
        <end position="402"/>
    </location>
</feature>
<organism evidence="3 4">
    <name type="scientific">Pyrus ussuriensis x Pyrus communis</name>
    <dbReference type="NCBI Taxonomy" id="2448454"/>
    <lineage>
        <taxon>Eukaryota</taxon>
        <taxon>Viridiplantae</taxon>
        <taxon>Streptophyta</taxon>
        <taxon>Embryophyta</taxon>
        <taxon>Tracheophyta</taxon>
        <taxon>Spermatophyta</taxon>
        <taxon>Magnoliopsida</taxon>
        <taxon>eudicotyledons</taxon>
        <taxon>Gunneridae</taxon>
        <taxon>Pentapetalae</taxon>
        <taxon>rosids</taxon>
        <taxon>fabids</taxon>
        <taxon>Rosales</taxon>
        <taxon>Rosaceae</taxon>
        <taxon>Amygdaloideae</taxon>
        <taxon>Maleae</taxon>
        <taxon>Pyrus</taxon>
    </lineage>
</organism>
<feature type="compositionally biased region" description="Basic and acidic residues" evidence="1">
    <location>
        <begin position="375"/>
        <end position="391"/>
    </location>
</feature>
<dbReference type="EMBL" id="SMOL01000143">
    <property type="protein sequence ID" value="KAB2631246.1"/>
    <property type="molecule type" value="Genomic_DNA"/>
</dbReference>
<reference evidence="3 4" key="3">
    <citation type="submission" date="2019-11" db="EMBL/GenBank/DDBJ databases">
        <title>A de novo genome assembly of a pear dwarfing rootstock.</title>
        <authorList>
            <person name="Wang F."/>
            <person name="Wang J."/>
            <person name="Li S."/>
            <person name="Zhang Y."/>
            <person name="Fang M."/>
            <person name="Ma L."/>
            <person name="Zhao Y."/>
            <person name="Jiang S."/>
        </authorList>
    </citation>
    <scope>NUCLEOTIDE SEQUENCE [LARGE SCALE GENOMIC DNA]</scope>
    <source>
        <strain evidence="3">S2</strain>
        <tissue evidence="3">Leaf</tissue>
    </source>
</reference>
<dbReference type="Proteomes" id="UP000327157">
    <property type="component" value="Chromosome 12"/>
</dbReference>
<reference evidence="4" key="2">
    <citation type="submission" date="2019-10" db="EMBL/GenBank/DDBJ databases">
        <title>A de novo genome assembly of a pear dwarfing rootstock.</title>
        <authorList>
            <person name="Wang F."/>
            <person name="Wang J."/>
            <person name="Li S."/>
            <person name="Zhang Y."/>
            <person name="Fang M."/>
            <person name="Ma L."/>
            <person name="Zhao Y."/>
            <person name="Jiang S."/>
        </authorList>
    </citation>
    <scope>NUCLEOTIDE SEQUENCE [LARGE SCALE GENOMIC DNA]</scope>
</reference>
<accession>A0A5N5HTN8</accession>
<evidence type="ECO:0000313" key="3">
    <source>
        <dbReference type="EMBL" id="KAB2631246.1"/>
    </source>
</evidence>
<protein>
    <submittedName>
        <fullName evidence="3">F-box/kelch-repeat protein</fullName>
    </submittedName>
</protein>
<dbReference type="InterPro" id="IPR001810">
    <property type="entry name" value="F-box_dom"/>
</dbReference>
<name>A0A5N5HTN8_9ROSA</name>
<gene>
    <name evidence="3" type="ORF">D8674_008765</name>
</gene>
<dbReference type="SUPFAM" id="SSF81383">
    <property type="entry name" value="F-box domain"/>
    <property type="match status" value="1"/>
</dbReference>
<keyword evidence="4" id="KW-1185">Reference proteome</keyword>
<dbReference type="Gene3D" id="1.20.1280.50">
    <property type="match status" value="1"/>
</dbReference>
<feature type="domain" description="F-box" evidence="2">
    <location>
        <begin position="6"/>
        <end position="40"/>
    </location>
</feature>
<evidence type="ECO:0000313" key="4">
    <source>
        <dbReference type="Proteomes" id="UP000327157"/>
    </source>
</evidence>
<dbReference type="InterPro" id="IPR036047">
    <property type="entry name" value="F-box-like_dom_sf"/>
</dbReference>
<proteinExistence type="predicted"/>
<dbReference type="CDD" id="cd09917">
    <property type="entry name" value="F-box_SF"/>
    <property type="match status" value="1"/>
</dbReference>
<sequence length="402" mass="46119">MANNSWSDLSLPILNLIAERLSYHDYVRFGAVCKTWQRAFLDGVQFRRENNSTWLMEYGCFDIRGEIFSILELSDLGTNQNYCLGHLVTQQVKELFVDAKPCASRFGWLLLSRKLEVEDGSRLFFFYNPFQNKVVELSSPLSFRNKVPQHIATFTASPTTSRGDCAVFVVSKRYNHVYVKAKELAYMNGTLFCTFHSKSSNTTLLGAFNVALGAWDMMNCSVLENKIRCTRRKCSKLHQVMPRNYYHLIDVPCSEVYLFARQEFHDWHAFEYIWSANKWLEVESFEKTFENRALFHHCLNKYADYIDGDLETNCKPACDILTSFASSNCFLMTSVIQLVPEVGIMDEHADADDIQILSLPSQPSVSCFVVVEEDMTRKERERGSGRERDGGEDGLGAGVEKR</sequence>
<dbReference type="InterPro" id="IPR050942">
    <property type="entry name" value="F-box_BR-signaling"/>
</dbReference>